<dbReference type="Gene3D" id="2.130.10.10">
    <property type="entry name" value="YVTN repeat-like/Quinoprotein amine dehydrogenase"/>
    <property type="match status" value="1"/>
</dbReference>
<dbReference type="SUPFAM" id="SSF63829">
    <property type="entry name" value="Calcium-dependent phosphotriesterase"/>
    <property type="match status" value="1"/>
</dbReference>
<dbReference type="RefSeq" id="WP_264859894.1">
    <property type="nucleotide sequence ID" value="NZ_CP110230.1"/>
</dbReference>
<organism evidence="1 2">
    <name type="scientific">Capnocytophaga ochracea</name>
    <dbReference type="NCBI Taxonomy" id="1018"/>
    <lineage>
        <taxon>Bacteria</taxon>
        <taxon>Pseudomonadati</taxon>
        <taxon>Bacteroidota</taxon>
        <taxon>Flavobacteriia</taxon>
        <taxon>Flavobacteriales</taxon>
        <taxon>Flavobacteriaceae</taxon>
        <taxon>Capnocytophaga</taxon>
    </lineage>
</organism>
<sequence length="340" mass="38642">MLKFIAFFVSCFTFAQPTIKDMIAKDSLLYAVTTDGKIKCWNLSTEKKKTVTHNSRFTFTAIGSDKQQNVVVGTNDGKLFTLSDKGLQLLHAMQKPYTIEHIVFNSQNEPYLIIRNALYAPLTQTYWTAFPQQTTVGIRIEKRAKEFFRFPSCVFVDAHDVIWMTNFYGEFGGSFQLFDSKERKPLNRSIENLELGLFFPQSIFSDGKTDAVYIASGLQHLINSSDIFKIDNYTAEKILNDDDFDLNNRLFIGASTIDPVTQTLYIATQKGIYKTFLSESGKIGNLELLCEPKLRWEREPLAMGAKMAIKKLLLVRGKLLFLTSQNGIGVFENGNISYLK</sequence>
<dbReference type="Proteomes" id="UP001163262">
    <property type="component" value="Chromosome"/>
</dbReference>
<dbReference type="EMBL" id="CP110230">
    <property type="protein sequence ID" value="UZD39862.1"/>
    <property type="molecule type" value="Genomic_DNA"/>
</dbReference>
<dbReference type="InterPro" id="IPR015943">
    <property type="entry name" value="WD40/YVTN_repeat-like_dom_sf"/>
</dbReference>
<dbReference type="AlphaFoldDB" id="A0AA46W5V9"/>
<protein>
    <submittedName>
        <fullName evidence="1">Uncharacterized protein</fullName>
    </submittedName>
</protein>
<accession>A0AA46W5V9</accession>
<reference evidence="1" key="1">
    <citation type="submission" date="2022-10" db="EMBL/GenBank/DDBJ databases">
        <title>Complete genome sequence of Capnocytophaga ochracea KCOM 2812 isolated from actinomycosis lesion.</title>
        <authorList>
            <person name="Kook J.-K."/>
            <person name="Park S.-N."/>
            <person name="Lim Y.K."/>
        </authorList>
    </citation>
    <scope>NUCLEOTIDE SEQUENCE</scope>
    <source>
        <strain evidence="1">KCOM 28121</strain>
    </source>
</reference>
<evidence type="ECO:0000313" key="1">
    <source>
        <dbReference type="EMBL" id="UZD39862.1"/>
    </source>
</evidence>
<name>A0AA46W5V9_CAPOC</name>
<evidence type="ECO:0000313" key="2">
    <source>
        <dbReference type="Proteomes" id="UP001163262"/>
    </source>
</evidence>
<proteinExistence type="predicted"/>
<gene>
    <name evidence="1" type="ORF">OL231_06605</name>
</gene>